<evidence type="ECO:0000256" key="1">
    <source>
        <dbReference type="ARBA" id="ARBA00001946"/>
    </source>
</evidence>
<keyword evidence="4" id="KW-0597">Phosphoprotein</keyword>
<feature type="region of interest" description="Disordered" evidence="10">
    <location>
        <begin position="40"/>
        <end position="64"/>
    </location>
</feature>
<keyword evidence="5" id="KW-0479">Metal-binding</keyword>
<keyword evidence="6 12" id="KW-0378">Hydrolase</keyword>
<evidence type="ECO:0000256" key="6">
    <source>
        <dbReference type="ARBA" id="ARBA00022801"/>
    </source>
</evidence>
<evidence type="ECO:0000256" key="11">
    <source>
        <dbReference type="SAM" id="SignalP"/>
    </source>
</evidence>
<comment type="cofactor">
    <cofactor evidence="1">
        <name>Mg(2+)</name>
        <dbReference type="ChEBI" id="CHEBI:18420"/>
    </cofactor>
</comment>
<dbReference type="PROSITE" id="PS00123">
    <property type="entry name" value="ALKALINE_PHOSPHATASE"/>
    <property type="match status" value="1"/>
</dbReference>
<accession>A0ABU1J050</accession>
<feature type="region of interest" description="Disordered" evidence="10">
    <location>
        <begin position="212"/>
        <end position="237"/>
    </location>
</feature>
<evidence type="ECO:0000256" key="3">
    <source>
        <dbReference type="ARBA" id="ARBA00005984"/>
    </source>
</evidence>
<dbReference type="PANTHER" id="PTHR11596:SF5">
    <property type="entry name" value="ALKALINE PHOSPHATASE"/>
    <property type="match status" value="1"/>
</dbReference>
<dbReference type="Gene3D" id="3.40.720.10">
    <property type="entry name" value="Alkaline Phosphatase, subunit A"/>
    <property type="match status" value="1"/>
</dbReference>
<feature type="chain" id="PRO_5046824840" evidence="11">
    <location>
        <begin position="36"/>
        <end position="443"/>
    </location>
</feature>
<gene>
    <name evidence="12" type="ORF">JOC58_002781</name>
</gene>
<feature type="compositionally biased region" description="Low complexity" evidence="10">
    <location>
        <begin position="40"/>
        <end position="61"/>
    </location>
</feature>
<keyword evidence="13" id="KW-1185">Reference proteome</keyword>
<reference evidence="12 13" key="1">
    <citation type="submission" date="2023-07" db="EMBL/GenBank/DDBJ databases">
        <title>Genomic Encyclopedia of Type Strains, Phase IV (KMG-IV): sequencing the most valuable type-strain genomes for metagenomic binning, comparative biology and taxonomic classification.</title>
        <authorList>
            <person name="Goeker M."/>
        </authorList>
    </citation>
    <scope>NUCLEOTIDE SEQUENCE [LARGE SCALE GENOMIC DNA]</scope>
    <source>
        <strain evidence="12 13">DSM 22170</strain>
    </source>
</reference>
<dbReference type="SUPFAM" id="SSF53649">
    <property type="entry name" value="Alkaline phosphatase-like"/>
    <property type="match status" value="1"/>
</dbReference>
<dbReference type="InterPro" id="IPR018299">
    <property type="entry name" value="Alkaline_phosphatase_AS"/>
</dbReference>
<evidence type="ECO:0000256" key="2">
    <source>
        <dbReference type="ARBA" id="ARBA00001947"/>
    </source>
</evidence>
<proteinExistence type="inferred from homology"/>
<dbReference type="PRINTS" id="PR00113">
    <property type="entry name" value="ALKPHPHTASE"/>
</dbReference>
<evidence type="ECO:0000313" key="13">
    <source>
        <dbReference type="Proteomes" id="UP001185028"/>
    </source>
</evidence>
<sequence>MKPSSFKKAVVAASTAAVLGLPLLTGSLDAHSAWAAGTKTMPPAKTQAAAPAKTPTTTPAKNGVTPKNVVLFIGDGMGEASRNAIRYATVGKNGTLEMDNMPVTGLVRTSSSDHLVTDSAAAATAIATGVKSYNGAIGVDPNKKPVTTIMELAKKAGMSTGVVTTSQVTDATGAAFGAHVENRSAQSDIAKQYIENSKIDVLLGGGEDFWYPKGTAGSHPDAPAEDPTEASKGTQGNLVERAKQLGYNYVTNDSELKAAKNGKLLGLFANEEMFQAHNEVGNQYNPIVSLPDMTTKALDVLSQNKKGFFLLVEEEGTDEMAHDNNAELTIKAGQQLDKAVKVAKDYAKKHPDTLVLVTADHETGGMVIEGPDDEDESGDGLSKEDGPFTVAGSEEQFFIDWTTEGHSAVDVALTAMGPGSEQFVGNYQNTAIHDKLVKLLKLK</sequence>
<organism evidence="12 13">
    <name type="scientific">Paenibacillus hunanensis</name>
    <dbReference type="NCBI Taxonomy" id="539262"/>
    <lineage>
        <taxon>Bacteria</taxon>
        <taxon>Bacillati</taxon>
        <taxon>Bacillota</taxon>
        <taxon>Bacilli</taxon>
        <taxon>Bacillales</taxon>
        <taxon>Paenibacillaceae</taxon>
        <taxon>Paenibacillus</taxon>
    </lineage>
</organism>
<dbReference type="EMBL" id="JAVDQH010000010">
    <property type="protein sequence ID" value="MDR6244884.1"/>
    <property type="molecule type" value="Genomic_DNA"/>
</dbReference>
<evidence type="ECO:0000313" key="12">
    <source>
        <dbReference type="EMBL" id="MDR6244884.1"/>
    </source>
</evidence>
<comment type="cofactor">
    <cofactor evidence="2">
        <name>Zn(2+)</name>
        <dbReference type="ChEBI" id="CHEBI:29105"/>
    </cofactor>
</comment>
<evidence type="ECO:0000256" key="4">
    <source>
        <dbReference type="ARBA" id="ARBA00022553"/>
    </source>
</evidence>
<keyword evidence="7" id="KW-0862">Zinc</keyword>
<evidence type="ECO:0000256" key="10">
    <source>
        <dbReference type="SAM" id="MobiDB-lite"/>
    </source>
</evidence>
<dbReference type="InterPro" id="IPR017850">
    <property type="entry name" value="Alkaline_phosphatase_core_sf"/>
</dbReference>
<dbReference type="EC" id="3.1.3.1" evidence="12"/>
<comment type="similarity">
    <text evidence="3 9">Belongs to the alkaline phosphatase family.</text>
</comment>
<dbReference type="RefSeq" id="WP_188774505.1">
    <property type="nucleotide sequence ID" value="NZ_BMMB01000002.1"/>
</dbReference>
<evidence type="ECO:0000256" key="9">
    <source>
        <dbReference type="RuleBase" id="RU003946"/>
    </source>
</evidence>
<evidence type="ECO:0000256" key="8">
    <source>
        <dbReference type="ARBA" id="ARBA00022842"/>
    </source>
</evidence>
<protein>
    <submittedName>
        <fullName evidence="12">Alkaline phosphatase</fullName>
        <ecNumber evidence="12">3.1.3.1</ecNumber>
    </submittedName>
</protein>
<name>A0ABU1J050_9BACL</name>
<dbReference type="GO" id="GO:0004035">
    <property type="term" value="F:alkaline phosphatase activity"/>
    <property type="evidence" value="ECO:0007669"/>
    <property type="project" value="UniProtKB-EC"/>
</dbReference>
<dbReference type="Proteomes" id="UP001185028">
    <property type="component" value="Unassembled WGS sequence"/>
</dbReference>
<keyword evidence="11" id="KW-0732">Signal</keyword>
<dbReference type="CDD" id="cd16012">
    <property type="entry name" value="ALP"/>
    <property type="match status" value="1"/>
</dbReference>
<evidence type="ECO:0000256" key="7">
    <source>
        <dbReference type="ARBA" id="ARBA00022833"/>
    </source>
</evidence>
<feature type="signal peptide" evidence="11">
    <location>
        <begin position="1"/>
        <end position="35"/>
    </location>
</feature>
<evidence type="ECO:0000256" key="5">
    <source>
        <dbReference type="ARBA" id="ARBA00022723"/>
    </source>
</evidence>
<dbReference type="PANTHER" id="PTHR11596">
    <property type="entry name" value="ALKALINE PHOSPHATASE"/>
    <property type="match status" value="1"/>
</dbReference>
<dbReference type="InterPro" id="IPR001952">
    <property type="entry name" value="Alkaline_phosphatase"/>
</dbReference>
<dbReference type="SMART" id="SM00098">
    <property type="entry name" value="alkPPc"/>
    <property type="match status" value="1"/>
</dbReference>
<comment type="caution">
    <text evidence="12">The sequence shown here is derived from an EMBL/GenBank/DDBJ whole genome shotgun (WGS) entry which is preliminary data.</text>
</comment>
<dbReference type="Pfam" id="PF00245">
    <property type="entry name" value="Alk_phosphatase"/>
    <property type="match status" value="1"/>
</dbReference>
<keyword evidence="8" id="KW-0460">Magnesium</keyword>